<protein>
    <submittedName>
        <fullName evidence="8">Dihydroorotase</fullName>
    </submittedName>
</protein>
<evidence type="ECO:0000256" key="4">
    <source>
        <dbReference type="ARBA" id="ARBA00022723"/>
    </source>
</evidence>
<keyword evidence="9" id="KW-1185">Reference proteome</keyword>
<evidence type="ECO:0000256" key="1">
    <source>
        <dbReference type="ARBA" id="ARBA00001947"/>
    </source>
</evidence>
<organism evidence="8 9">
    <name type="scientific">Marinitoga hydrogenitolerans (strain DSM 16785 / JCM 12826 / AT1271)</name>
    <dbReference type="NCBI Taxonomy" id="1122195"/>
    <lineage>
        <taxon>Bacteria</taxon>
        <taxon>Thermotogati</taxon>
        <taxon>Thermotogota</taxon>
        <taxon>Thermotogae</taxon>
        <taxon>Petrotogales</taxon>
        <taxon>Petrotogaceae</taxon>
        <taxon>Marinitoga</taxon>
    </lineage>
</organism>
<feature type="domain" description="Amidohydrolase-related" evidence="7">
    <location>
        <begin position="48"/>
        <end position="388"/>
    </location>
</feature>
<dbReference type="NCBIfam" id="TIGR00857">
    <property type="entry name" value="pyrC_multi"/>
    <property type="match status" value="1"/>
</dbReference>
<dbReference type="CDD" id="cd01317">
    <property type="entry name" value="DHOase_IIa"/>
    <property type="match status" value="1"/>
</dbReference>
<name>A0A1M4VIZ6_MARH1</name>
<dbReference type="PROSITE" id="PS00483">
    <property type="entry name" value="DIHYDROOROTASE_2"/>
    <property type="match status" value="1"/>
</dbReference>
<dbReference type="Pfam" id="PF01979">
    <property type="entry name" value="Amidohydro_1"/>
    <property type="match status" value="1"/>
</dbReference>
<dbReference type="Proteomes" id="UP000184334">
    <property type="component" value="Unassembled WGS sequence"/>
</dbReference>
<reference evidence="8" key="1">
    <citation type="submission" date="2016-11" db="EMBL/GenBank/DDBJ databases">
        <authorList>
            <person name="Varghese N."/>
            <person name="Submissions S."/>
        </authorList>
    </citation>
    <scope>NUCLEOTIDE SEQUENCE [LARGE SCALE GENOMIC DNA]</scope>
    <source>
        <strain evidence="8">DSM 16785</strain>
    </source>
</reference>
<dbReference type="GO" id="GO:0005737">
    <property type="term" value="C:cytoplasm"/>
    <property type="evidence" value="ECO:0007669"/>
    <property type="project" value="TreeGrafter"/>
</dbReference>
<evidence type="ECO:0000313" key="8">
    <source>
        <dbReference type="EMBL" id="SHE68954.1"/>
    </source>
</evidence>
<dbReference type="EMBL" id="FQUI01000011">
    <property type="protein sequence ID" value="SHE68954.1"/>
    <property type="molecule type" value="Genomic_DNA"/>
</dbReference>
<dbReference type="STRING" id="1122195.SAMN02745164_00950"/>
<keyword evidence="4" id="KW-0479">Metal-binding</keyword>
<comment type="similarity">
    <text evidence="3">Belongs to the metallo-dependent hydrolases superfamily. DHOase family. Class I DHOase subfamily.</text>
</comment>
<dbReference type="InterPro" id="IPR032466">
    <property type="entry name" value="Metal_Hydrolase"/>
</dbReference>
<dbReference type="GO" id="GO:0046872">
    <property type="term" value="F:metal ion binding"/>
    <property type="evidence" value="ECO:0007669"/>
    <property type="project" value="UniProtKB-KW"/>
</dbReference>
<keyword evidence="6" id="KW-0665">Pyrimidine biosynthesis</keyword>
<comment type="caution">
    <text evidence="8">The sequence shown here is derived from an EMBL/GenBank/DDBJ whole genome shotgun (WGS) entry which is preliminary data.</text>
</comment>
<evidence type="ECO:0000256" key="5">
    <source>
        <dbReference type="ARBA" id="ARBA00022801"/>
    </source>
</evidence>
<evidence type="ECO:0000313" key="9">
    <source>
        <dbReference type="Proteomes" id="UP000184334"/>
    </source>
</evidence>
<dbReference type="Gene3D" id="3.20.20.140">
    <property type="entry name" value="Metal-dependent hydrolases"/>
    <property type="match status" value="1"/>
</dbReference>
<gene>
    <name evidence="8" type="ORF">SAMN02745164_00950</name>
</gene>
<evidence type="ECO:0000256" key="6">
    <source>
        <dbReference type="ARBA" id="ARBA00022975"/>
    </source>
</evidence>
<evidence type="ECO:0000256" key="3">
    <source>
        <dbReference type="ARBA" id="ARBA00010286"/>
    </source>
</evidence>
<dbReference type="GO" id="GO:0006145">
    <property type="term" value="P:purine nucleobase catabolic process"/>
    <property type="evidence" value="ECO:0007669"/>
    <property type="project" value="TreeGrafter"/>
</dbReference>
<dbReference type="SUPFAM" id="SSF51338">
    <property type="entry name" value="Composite domain of metallo-dependent hydrolases"/>
    <property type="match status" value="1"/>
</dbReference>
<dbReference type="InterPro" id="IPR050138">
    <property type="entry name" value="DHOase/Allantoinase_Hydrolase"/>
</dbReference>
<dbReference type="PANTHER" id="PTHR43668">
    <property type="entry name" value="ALLANTOINASE"/>
    <property type="match status" value="1"/>
</dbReference>
<dbReference type="GO" id="GO:0004151">
    <property type="term" value="F:dihydroorotase activity"/>
    <property type="evidence" value="ECO:0007669"/>
    <property type="project" value="InterPro"/>
</dbReference>
<proteinExistence type="inferred from homology"/>
<keyword evidence="5" id="KW-0378">Hydrolase</keyword>
<dbReference type="AlphaFoldDB" id="A0A1M4VIZ6"/>
<dbReference type="InterPro" id="IPR006680">
    <property type="entry name" value="Amidohydro-rel"/>
</dbReference>
<evidence type="ECO:0000256" key="2">
    <source>
        <dbReference type="ARBA" id="ARBA00002368"/>
    </source>
</evidence>
<dbReference type="InterPro" id="IPR002195">
    <property type="entry name" value="Dihydroorotase_CS"/>
</dbReference>
<comment type="function">
    <text evidence="2">Catalyzes the reversible cyclization of carbamoyl aspartate to dihydroorotate.</text>
</comment>
<dbReference type="InterPro" id="IPR004722">
    <property type="entry name" value="DHOase"/>
</dbReference>
<dbReference type="PANTHER" id="PTHR43668:SF2">
    <property type="entry name" value="ALLANTOINASE"/>
    <property type="match status" value="1"/>
</dbReference>
<dbReference type="Gene3D" id="2.30.40.10">
    <property type="entry name" value="Urease, subunit C, domain 1"/>
    <property type="match status" value="1"/>
</dbReference>
<sequence>MSILIKNANVISHSTKGTYNVYIKDNIIYEISRNKKKADIIIDANGLTLIPGIIDMHTHLREPGFEYKEAIKTGLSAAVHGGVTTIGVMPNTNPAMDNLEIIKFVENKAKKVKLGKVIPIPTITKKRKGEELNNLMFFFNNGYRFFSDDGNPVWNDELMLNALNIVKKFNGVIINHCEDKRFLNIPLFESLMVARDMEISKFTKGHVHIAHISTGNSIDLIKYAKINNLNVSCEITFHHLLLNNYEKDPFKKINPPLPDVETQRYLIENIDYIDMIVSDHAPHSLDEKNKSFDEALNGISGLDIFFPAIVEIHNKYRIDLDYLIEKITYNSAKVFSLKNIGDIKEGYNADLVLVDTEKKWNGKIFSKGKNLPYKDLQGRVFYTIVDGEIKYSEVKLL</sequence>
<dbReference type="OrthoDB" id="9765462at2"/>
<evidence type="ECO:0000259" key="7">
    <source>
        <dbReference type="Pfam" id="PF01979"/>
    </source>
</evidence>
<comment type="cofactor">
    <cofactor evidence="1">
        <name>Zn(2+)</name>
        <dbReference type="ChEBI" id="CHEBI:29105"/>
    </cofactor>
</comment>
<accession>A0A1M4VIZ6</accession>
<dbReference type="GO" id="GO:0004038">
    <property type="term" value="F:allantoinase activity"/>
    <property type="evidence" value="ECO:0007669"/>
    <property type="project" value="TreeGrafter"/>
</dbReference>
<dbReference type="RefSeq" id="WP_072863963.1">
    <property type="nucleotide sequence ID" value="NZ_FQUI01000011.1"/>
</dbReference>
<dbReference type="GO" id="GO:0006221">
    <property type="term" value="P:pyrimidine nucleotide biosynthetic process"/>
    <property type="evidence" value="ECO:0007669"/>
    <property type="project" value="UniProtKB-KW"/>
</dbReference>
<dbReference type="SUPFAM" id="SSF51556">
    <property type="entry name" value="Metallo-dependent hydrolases"/>
    <property type="match status" value="1"/>
</dbReference>
<dbReference type="InterPro" id="IPR011059">
    <property type="entry name" value="Metal-dep_hydrolase_composite"/>
</dbReference>